<organism evidence="10 11">
    <name type="scientific">Coemansia guatemalensis</name>
    <dbReference type="NCBI Taxonomy" id="2761395"/>
    <lineage>
        <taxon>Eukaryota</taxon>
        <taxon>Fungi</taxon>
        <taxon>Fungi incertae sedis</taxon>
        <taxon>Zoopagomycota</taxon>
        <taxon>Kickxellomycotina</taxon>
        <taxon>Kickxellomycetes</taxon>
        <taxon>Kickxellales</taxon>
        <taxon>Kickxellaceae</taxon>
        <taxon>Coemansia</taxon>
    </lineage>
</organism>
<sequence>MSYNNYNNSSYYPPPPQGGYAAPPPPPQGGYTAPPPPPPPPPEQHHQQSYGGYYGDGGGYYPPPPQQQQQQPPAPAAESYYPPPPPPQQNFGGEGDFKGAKKYNREPKFRDWWAALLFLAQLALFIVIGAIFVKSLPSSAFKHSGQMRYTKDFYSWPTMIMWLCVLLVSIVFSILYLGLMQMFAGQMLVISFWFAVVSMIGTGVYYLAAKIWFAGAIMLIFGVLYALMWFSWRHRIPFSKLVLEIVCHITRRFPSTIAISVMFLLIQAAYSAFWSLALAGSFKHMEQYQNCTTNTDRNGRQYQSCSNPKQILSWVFMVFSFYWTTGVILNVLHTTISGTFATFYFFEGSPYGYPSKNPTLSSLKRAMSTSFGSICFGSLVVAIIQTLRAIVRAIRSQNDNNLAAQLLACCADCILGCIEAIVEFFNKYAYVEIAMYGKPFTQAAKDTWTLIKDRGVDALINDCLIGNVLQMGAFLCAAVVALVAWLYITITKPEYNSTGSYTVPIIIASFVLAMSMFMVLLKCIDSGAATTFVCLAEDPDAMARNNPRLFSMVRETYPQVVRGVHAMDGF</sequence>
<evidence type="ECO:0000256" key="5">
    <source>
        <dbReference type="ARBA" id="ARBA00022692"/>
    </source>
</evidence>
<evidence type="ECO:0000256" key="6">
    <source>
        <dbReference type="ARBA" id="ARBA00022989"/>
    </source>
</evidence>
<evidence type="ECO:0000256" key="1">
    <source>
        <dbReference type="ARBA" id="ARBA00002957"/>
    </source>
</evidence>
<dbReference type="GO" id="GO:0022857">
    <property type="term" value="F:transmembrane transporter activity"/>
    <property type="evidence" value="ECO:0007669"/>
    <property type="project" value="UniProtKB-UniRule"/>
</dbReference>
<feature type="transmembrane region" description="Helical" evidence="8">
    <location>
        <begin position="367"/>
        <end position="390"/>
    </location>
</feature>
<evidence type="ECO:0000313" key="11">
    <source>
        <dbReference type="Proteomes" id="UP001140094"/>
    </source>
</evidence>
<evidence type="ECO:0000313" key="10">
    <source>
        <dbReference type="EMBL" id="KAJ2808154.1"/>
    </source>
</evidence>
<feature type="compositionally biased region" description="Low complexity" evidence="9">
    <location>
        <begin position="67"/>
        <end position="80"/>
    </location>
</feature>
<keyword evidence="6 8" id="KW-1133">Transmembrane helix</keyword>
<dbReference type="Pfam" id="PF04515">
    <property type="entry name" value="Choline_transpo"/>
    <property type="match status" value="1"/>
</dbReference>
<proteinExistence type="inferred from homology"/>
<dbReference type="OrthoDB" id="44736at2759"/>
<evidence type="ECO:0000256" key="3">
    <source>
        <dbReference type="ARBA" id="ARBA00007168"/>
    </source>
</evidence>
<dbReference type="Proteomes" id="UP001140094">
    <property type="component" value="Unassembled WGS sequence"/>
</dbReference>
<feature type="transmembrane region" description="Helical" evidence="8">
    <location>
        <begin position="500"/>
        <end position="521"/>
    </location>
</feature>
<keyword evidence="5 8" id="KW-0812">Transmembrane</keyword>
<gene>
    <name evidence="10" type="primary">PNS1</name>
    <name evidence="10" type="ORF">H4R20_000982</name>
</gene>
<feature type="transmembrane region" description="Helical" evidence="8">
    <location>
        <begin position="402"/>
        <end position="425"/>
    </location>
</feature>
<feature type="transmembrane region" description="Helical" evidence="8">
    <location>
        <begin position="212"/>
        <end position="232"/>
    </location>
</feature>
<feature type="transmembrane region" description="Helical" evidence="8">
    <location>
        <begin position="321"/>
        <end position="346"/>
    </location>
</feature>
<dbReference type="EMBL" id="JANBUO010000064">
    <property type="protein sequence ID" value="KAJ2808154.1"/>
    <property type="molecule type" value="Genomic_DNA"/>
</dbReference>
<dbReference type="InterPro" id="IPR007603">
    <property type="entry name" value="Choline_transptr-like"/>
</dbReference>
<feature type="region of interest" description="Disordered" evidence="9">
    <location>
        <begin position="1"/>
        <end position="97"/>
    </location>
</feature>
<protein>
    <recommendedName>
        <fullName evidence="4 8">Protein PNS1</fullName>
    </recommendedName>
</protein>
<feature type="transmembrane region" description="Helical" evidence="8">
    <location>
        <begin position="464"/>
        <end position="488"/>
    </location>
</feature>
<feature type="transmembrane region" description="Helical" evidence="8">
    <location>
        <begin position="253"/>
        <end position="277"/>
    </location>
</feature>
<comment type="function">
    <text evidence="1 8">Probably involved in transport through the plasma membrane.</text>
</comment>
<comment type="subcellular location">
    <subcellularLocation>
        <location evidence="8">Cell membrane</location>
        <topology evidence="8">Multi-pass membrane protein</topology>
    </subcellularLocation>
    <subcellularLocation>
        <location evidence="2">Membrane</location>
        <topology evidence="2">Multi-pass membrane protein</topology>
    </subcellularLocation>
</comment>
<accession>A0A9W8HXV6</accession>
<comment type="caution">
    <text evidence="10">The sequence shown here is derived from an EMBL/GenBank/DDBJ whole genome shotgun (WGS) entry which is preliminary data.</text>
</comment>
<name>A0A9W8HXV6_9FUNG</name>
<feature type="transmembrane region" description="Helical" evidence="8">
    <location>
        <begin position="153"/>
        <end position="176"/>
    </location>
</feature>
<dbReference type="PANTHER" id="PTHR12385">
    <property type="entry name" value="CHOLINE TRANSPORTER-LIKE (SLC FAMILY 44)"/>
    <property type="match status" value="1"/>
</dbReference>
<keyword evidence="11" id="KW-1185">Reference proteome</keyword>
<evidence type="ECO:0000256" key="8">
    <source>
        <dbReference type="RuleBase" id="RU368066"/>
    </source>
</evidence>
<feature type="transmembrane region" description="Helical" evidence="8">
    <location>
        <begin position="188"/>
        <end position="206"/>
    </location>
</feature>
<keyword evidence="7 8" id="KW-0472">Membrane</keyword>
<dbReference type="GO" id="GO:0005886">
    <property type="term" value="C:plasma membrane"/>
    <property type="evidence" value="ECO:0007669"/>
    <property type="project" value="UniProtKB-SubCell"/>
</dbReference>
<feature type="transmembrane region" description="Helical" evidence="8">
    <location>
        <begin position="112"/>
        <end position="133"/>
    </location>
</feature>
<comment type="similarity">
    <text evidence="3 8">Belongs to the CTL (choline transporter-like) family.</text>
</comment>
<evidence type="ECO:0000256" key="9">
    <source>
        <dbReference type="SAM" id="MobiDB-lite"/>
    </source>
</evidence>
<feature type="compositionally biased region" description="Pro residues" evidence="9">
    <location>
        <begin position="12"/>
        <end position="42"/>
    </location>
</feature>
<evidence type="ECO:0000256" key="4">
    <source>
        <dbReference type="ARBA" id="ARBA00015388"/>
    </source>
</evidence>
<dbReference type="PANTHER" id="PTHR12385:SF4">
    <property type="entry name" value="PROTEIN PNS1"/>
    <property type="match status" value="1"/>
</dbReference>
<dbReference type="AlphaFoldDB" id="A0A9W8HXV6"/>
<evidence type="ECO:0000256" key="2">
    <source>
        <dbReference type="ARBA" id="ARBA00004141"/>
    </source>
</evidence>
<reference evidence="10" key="1">
    <citation type="submission" date="2022-07" db="EMBL/GenBank/DDBJ databases">
        <title>Phylogenomic reconstructions and comparative analyses of Kickxellomycotina fungi.</title>
        <authorList>
            <person name="Reynolds N.K."/>
            <person name="Stajich J.E."/>
            <person name="Barry K."/>
            <person name="Grigoriev I.V."/>
            <person name="Crous P."/>
            <person name="Smith M.E."/>
        </authorList>
    </citation>
    <scope>NUCLEOTIDE SEQUENCE</scope>
    <source>
        <strain evidence="10">NRRL 1565</strain>
    </source>
</reference>
<evidence type="ECO:0000256" key="7">
    <source>
        <dbReference type="ARBA" id="ARBA00023136"/>
    </source>
</evidence>
<feature type="compositionally biased region" description="Polar residues" evidence="9">
    <location>
        <begin position="1"/>
        <end position="10"/>
    </location>
</feature>